<keyword evidence="4" id="KW-1185">Reference proteome</keyword>
<dbReference type="SUPFAM" id="SSF53850">
    <property type="entry name" value="Periplasmic binding protein-like II"/>
    <property type="match status" value="2"/>
</dbReference>
<evidence type="ECO:0000256" key="1">
    <source>
        <dbReference type="ARBA" id="ARBA00022729"/>
    </source>
</evidence>
<evidence type="ECO:0000313" key="4">
    <source>
        <dbReference type="Proteomes" id="UP000093740"/>
    </source>
</evidence>
<dbReference type="KEGG" id="fia:NA23_09670"/>
<evidence type="ECO:0000259" key="2">
    <source>
        <dbReference type="SMART" id="SM00062"/>
    </source>
</evidence>
<dbReference type="AlphaFoldDB" id="A0AAI8CNI4"/>
<evidence type="ECO:0000313" key="3">
    <source>
        <dbReference type="EMBL" id="AMW33474.1"/>
    </source>
</evidence>
<dbReference type="PANTHER" id="PTHR35936">
    <property type="entry name" value="MEMBRANE-BOUND LYTIC MUREIN TRANSGLYCOSYLASE F"/>
    <property type="match status" value="1"/>
</dbReference>
<protein>
    <submittedName>
        <fullName evidence="3">Transporter substrate-binding domain-containing protein</fullName>
    </submittedName>
</protein>
<gene>
    <name evidence="3" type="ORF">NA23_09670</name>
</gene>
<dbReference type="RefSeq" id="WP_052107143.1">
    <property type="nucleotide sequence ID" value="NZ_CP014334.2"/>
</dbReference>
<organism evidence="3 4">
    <name type="scientific">Fervidobacterium islandicum</name>
    <dbReference type="NCBI Taxonomy" id="2423"/>
    <lineage>
        <taxon>Bacteria</taxon>
        <taxon>Thermotogati</taxon>
        <taxon>Thermotogota</taxon>
        <taxon>Thermotogae</taxon>
        <taxon>Thermotogales</taxon>
        <taxon>Fervidobacteriaceae</taxon>
        <taxon>Fervidobacterium</taxon>
    </lineage>
</organism>
<accession>A0AAI8CNI4</accession>
<proteinExistence type="predicted"/>
<sequence>MKEVLNRRNTNPFWAKRSSLIVLFLVPLVWSLGFGQTVLYTYAQDVAPKFMLKGNSLTGFCHDIVVELNKELKSSGIRIEYKSNQLKTISEIFSALSKGEIQVFIGAAYDKQRGESANYLQPPLYGLREMFLVSAKEKEKFNEKLQVKIGVIGGTVTSESVPSIKVRQETVAFKNLDEALRALDERRIDAIFYSSLILGYTISASKGKYDYLTVPSEKYYHYIVYSKNLDKTVVEKLENVVKRLHSEGVIEKLIKKYSLEQYVSPGNTVEILTIDWKPYEWYDPVKKDWVGVDVDVVRAVLNKMGYKPVFITFPWPRCVELMKVGAYDGIMSLRISDERKGFLSFPEEPLSTGKDVLFKLKGSKVSINSLEGVPPETLCGYTDGYAYGDWFWNSRFRKIAVPTDEVGFKLLQGGRIELFVCNLLVGRQLAKELGINVEWSPTFGEKMIYYLAFSNNYQGTLLSENFSQVLRQFKSTKEYLQILSKYGITYEDFWK</sequence>
<dbReference type="Pfam" id="PF00497">
    <property type="entry name" value="SBP_bac_3"/>
    <property type="match status" value="2"/>
</dbReference>
<dbReference type="SMART" id="SM00062">
    <property type="entry name" value="PBPb"/>
    <property type="match status" value="2"/>
</dbReference>
<reference evidence="3 4" key="1">
    <citation type="journal article" date="2015" name="Stand. Genomic Sci.">
        <title>Genome sequence of a native-feather degrading extremely thermophilic Eubacterium, Fervidobacterium islandicum AW-1.</title>
        <authorList>
            <person name="Lee Y.J."/>
            <person name="Jeong H."/>
            <person name="Park G.S."/>
            <person name="Kwak Y."/>
            <person name="Lee S.J."/>
            <person name="Lee S.J."/>
            <person name="Park M.K."/>
            <person name="Kim J.Y."/>
            <person name="Kang H.K."/>
            <person name="Shin J.H."/>
            <person name="Lee D.W."/>
        </authorList>
    </citation>
    <scope>NUCLEOTIDE SEQUENCE [LARGE SCALE GENOMIC DNA]</scope>
    <source>
        <strain evidence="3 4">AW-1</strain>
    </source>
</reference>
<feature type="domain" description="Solute-binding protein family 3/N-terminal" evidence="2">
    <location>
        <begin position="38"/>
        <end position="261"/>
    </location>
</feature>
<feature type="domain" description="Solute-binding protein family 3/N-terminal" evidence="2">
    <location>
        <begin position="268"/>
        <end position="488"/>
    </location>
</feature>
<dbReference type="EMBL" id="CP014334">
    <property type="protein sequence ID" value="AMW33474.1"/>
    <property type="molecule type" value="Genomic_DNA"/>
</dbReference>
<name>A0AAI8CNI4_FERIS</name>
<dbReference type="InterPro" id="IPR001638">
    <property type="entry name" value="Solute-binding_3/MltF_N"/>
</dbReference>
<keyword evidence="1" id="KW-0732">Signal</keyword>
<dbReference type="Gene3D" id="3.40.190.10">
    <property type="entry name" value="Periplasmic binding protein-like II"/>
    <property type="match status" value="4"/>
</dbReference>
<dbReference type="PANTHER" id="PTHR35936:SF6">
    <property type="entry name" value="AMINO ACID ABC TRANSPORTER SUBSTRATE-BINDING PAAT FAMILY PROTEIN"/>
    <property type="match status" value="1"/>
</dbReference>
<dbReference type="Proteomes" id="UP000093740">
    <property type="component" value="Chromosome"/>
</dbReference>